<dbReference type="Proteomes" id="UP000018936">
    <property type="component" value="Unassembled WGS sequence"/>
</dbReference>
<dbReference type="AlphaFoldDB" id="V8NBV1"/>
<reference evidence="3 4" key="1">
    <citation type="journal article" date="2013" name="Proc. Natl. Acad. Sci. U.S.A.">
        <title>The king cobra genome reveals dynamic gene evolution and adaptation in the snake venom system.</title>
        <authorList>
            <person name="Vonk F.J."/>
            <person name="Casewell N.R."/>
            <person name="Henkel C.V."/>
            <person name="Heimberg A.M."/>
            <person name="Jansen H.J."/>
            <person name="McCleary R.J."/>
            <person name="Kerkkamp H.M."/>
            <person name="Vos R.A."/>
            <person name="Guerreiro I."/>
            <person name="Calvete J.J."/>
            <person name="Wuster W."/>
            <person name="Woods A.E."/>
            <person name="Logan J.M."/>
            <person name="Harrison R.A."/>
            <person name="Castoe T.A."/>
            <person name="de Koning A.P."/>
            <person name="Pollock D.D."/>
            <person name="Yandell M."/>
            <person name="Calderon D."/>
            <person name="Renjifo C."/>
            <person name="Currier R.B."/>
            <person name="Salgado D."/>
            <person name="Pla D."/>
            <person name="Sanz L."/>
            <person name="Hyder A.S."/>
            <person name="Ribeiro J.M."/>
            <person name="Arntzen J.W."/>
            <person name="van den Thillart G.E."/>
            <person name="Boetzer M."/>
            <person name="Pirovano W."/>
            <person name="Dirks R.P."/>
            <person name="Spaink H.P."/>
            <person name="Duboule D."/>
            <person name="McGlinn E."/>
            <person name="Kini R.M."/>
            <person name="Richardson M.K."/>
        </authorList>
    </citation>
    <scope>NUCLEOTIDE SEQUENCE</scope>
    <source>
        <tissue evidence="3">Blood</tissue>
    </source>
</reference>
<protein>
    <submittedName>
        <fullName evidence="3">Lactose-binding lectin l-2</fullName>
    </submittedName>
</protein>
<dbReference type="Gene3D" id="3.10.100.10">
    <property type="entry name" value="Mannose-Binding Protein A, subunit A"/>
    <property type="match status" value="1"/>
</dbReference>
<dbReference type="InterPro" id="IPR016186">
    <property type="entry name" value="C-type_lectin-like/link_sf"/>
</dbReference>
<keyword evidence="4" id="KW-1185">Reference proteome</keyword>
<proteinExistence type="predicted"/>
<feature type="non-terminal residue" evidence="3">
    <location>
        <position position="1"/>
    </location>
</feature>
<evidence type="ECO:0000256" key="1">
    <source>
        <dbReference type="ARBA" id="ARBA00004613"/>
    </source>
</evidence>
<dbReference type="EMBL" id="AZIM01005493">
    <property type="protein sequence ID" value="ETE59555.1"/>
    <property type="molecule type" value="Genomic_DNA"/>
</dbReference>
<evidence type="ECO:0000313" key="4">
    <source>
        <dbReference type="Proteomes" id="UP000018936"/>
    </source>
</evidence>
<comment type="subcellular location">
    <subcellularLocation>
        <location evidence="1">Secreted</location>
    </subcellularLocation>
</comment>
<keyword evidence="2" id="KW-0964">Secreted</keyword>
<evidence type="ECO:0000313" key="3">
    <source>
        <dbReference type="EMBL" id="ETE59555.1"/>
    </source>
</evidence>
<dbReference type="SUPFAM" id="SSF56436">
    <property type="entry name" value="C-type lectin-like"/>
    <property type="match status" value="1"/>
</dbReference>
<gene>
    <name evidence="3" type="primary">l-2</name>
    <name evidence="3" type="ORF">L345_14713</name>
</gene>
<dbReference type="GO" id="GO:0005576">
    <property type="term" value="C:extracellular region"/>
    <property type="evidence" value="ECO:0007669"/>
    <property type="project" value="UniProtKB-SubCell"/>
</dbReference>
<sequence>TRVHRIQRHAHGSFFRNIGVGNHRPVVKQEVLQIPNSNLGNQNPFCQGGCRDGWMSYKDHCHMYVQEQRSWSEAEVLTSSQKSFFRGGFSYPSKLSPPQNQH</sequence>
<accession>V8NBV1</accession>
<name>V8NBV1_OPHHA</name>
<dbReference type="GO" id="GO:0030246">
    <property type="term" value="F:carbohydrate binding"/>
    <property type="evidence" value="ECO:0007669"/>
    <property type="project" value="UniProtKB-KW"/>
</dbReference>
<evidence type="ECO:0000256" key="2">
    <source>
        <dbReference type="ARBA" id="ARBA00022525"/>
    </source>
</evidence>
<dbReference type="OrthoDB" id="6337382at2759"/>
<dbReference type="InterPro" id="IPR016187">
    <property type="entry name" value="CTDL_fold"/>
</dbReference>
<keyword evidence="3" id="KW-0430">Lectin</keyword>
<comment type="caution">
    <text evidence="3">The sequence shown here is derived from an EMBL/GenBank/DDBJ whole genome shotgun (WGS) entry which is preliminary data.</text>
</comment>
<organism evidence="3 4">
    <name type="scientific">Ophiophagus hannah</name>
    <name type="common">King cobra</name>
    <name type="synonym">Naja hannah</name>
    <dbReference type="NCBI Taxonomy" id="8665"/>
    <lineage>
        <taxon>Eukaryota</taxon>
        <taxon>Metazoa</taxon>
        <taxon>Chordata</taxon>
        <taxon>Craniata</taxon>
        <taxon>Vertebrata</taxon>
        <taxon>Euteleostomi</taxon>
        <taxon>Lepidosauria</taxon>
        <taxon>Squamata</taxon>
        <taxon>Bifurcata</taxon>
        <taxon>Unidentata</taxon>
        <taxon>Episquamata</taxon>
        <taxon>Toxicofera</taxon>
        <taxon>Serpentes</taxon>
        <taxon>Colubroidea</taxon>
        <taxon>Elapidae</taxon>
        <taxon>Elapinae</taxon>
        <taxon>Ophiophagus</taxon>
    </lineage>
</organism>